<name>A0A166KHM6_9AGAM</name>
<dbReference type="Proteomes" id="UP000076532">
    <property type="component" value="Unassembled WGS sequence"/>
</dbReference>
<evidence type="ECO:0000313" key="1">
    <source>
        <dbReference type="EMBL" id="KZP21915.1"/>
    </source>
</evidence>
<dbReference type="EMBL" id="KV417543">
    <property type="protein sequence ID" value="KZP21915.1"/>
    <property type="molecule type" value="Genomic_DNA"/>
</dbReference>
<accession>A0A166KHM6</accession>
<organism evidence="1 3">
    <name type="scientific">Athelia psychrophila</name>
    <dbReference type="NCBI Taxonomy" id="1759441"/>
    <lineage>
        <taxon>Eukaryota</taxon>
        <taxon>Fungi</taxon>
        <taxon>Dikarya</taxon>
        <taxon>Basidiomycota</taxon>
        <taxon>Agaricomycotina</taxon>
        <taxon>Agaricomycetes</taxon>
        <taxon>Agaricomycetidae</taxon>
        <taxon>Atheliales</taxon>
        <taxon>Atheliaceae</taxon>
        <taxon>Athelia</taxon>
    </lineage>
</organism>
<keyword evidence="3" id="KW-1185">Reference proteome</keyword>
<proteinExistence type="predicted"/>
<protein>
    <submittedName>
        <fullName evidence="1">Uncharacterized protein</fullName>
    </submittedName>
</protein>
<dbReference type="AlphaFoldDB" id="A0A166KHM6"/>
<gene>
    <name evidence="1" type="ORF">FIBSPDRAFT_860066</name>
    <name evidence="2" type="ORF">FIBSPDRAFT_860072</name>
</gene>
<dbReference type="EMBL" id="KV417543">
    <property type="protein sequence ID" value="KZP21919.1"/>
    <property type="molecule type" value="Genomic_DNA"/>
</dbReference>
<sequence length="65" mass="7319">MAPFPLLPTTKSQIPEDAERRWTRTTGHHTKNQILVCPPVSCTRRWTCGIAALHPRATSLKSESH</sequence>
<evidence type="ECO:0000313" key="3">
    <source>
        <dbReference type="Proteomes" id="UP000076532"/>
    </source>
</evidence>
<evidence type="ECO:0000313" key="2">
    <source>
        <dbReference type="EMBL" id="KZP21919.1"/>
    </source>
</evidence>
<reference evidence="1 3" key="1">
    <citation type="journal article" date="2016" name="Mol. Biol. Evol.">
        <title>Comparative Genomics of Early-Diverging Mushroom-Forming Fungi Provides Insights into the Origins of Lignocellulose Decay Capabilities.</title>
        <authorList>
            <person name="Nagy L.G."/>
            <person name="Riley R."/>
            <person name="Tritt A."/>
            <person name="Adam C."/>
            <person name="Daum C."/>
            <person name="Floudas D."/>
            <person name="Sun H."/>
            <person name="Yadav J.S."/>
            <person name="Pangilinan J."/>
            <person name="Larsson K.H."/>
            <person name="Matsuura K."/>
            <person name="Barry K."/>
            <person name="Labutti K."/>
            <person name="Kuo R."/>
            <person name="Ohm R.A."/>
            <person name="Bhattacharya S.S."/>
            <person name="Shirouzu T."/>
            <person name="Yoshinaga Y."/>
            <person name="Martin F.M."/>
            <person name="Grigoriev I.V."/>
            <person name="Hibbett D.S."/>
        </authorList>
    </citation>
    <scope>NUCLEOTIDE SEQUENCE [LARGE SCALE GENOMIC DNA]</scope>
    <source>
        <strain evidence="1 3">CBS 109695</strain>
    </source>
</reference>